<reference evidence="1 2" key="1">
    <citation type="journal article" date="2019" name="Sci. Rep.">
        <title>Orb-weaving spider Araneus ventricosus genome elucidates the spidroin gene catalogue.</title>
        <authorList>
            <person name="Kono N."/>
            <person name="Nakamura H."/>
            <person name="Ohtoshi R."/>
            <person name="Moran D.A.P."/>
            <person name="Shinohara A."/>
            <person name="Yoshida Y."/>
            <person name="Fujiwara M."/>
            <person name="Mori M."/>
            <person name="Tomita M."/>
            <person name="Arakawa K."/>
        </authorList>
    </citation>
    <scope>NUCLEOTIDE SEQUENCE [LARGE SCALE GENOMIC DNA]</scope>
</reference>
<name>A0A4Y2GV74_ARAVE</name>
<accession>A0A4Y2GV74</accession>
<sequence>MNNAGASRKPSLDDPNEAKLLVWIIDAHHTGRPRWPGGKVSTYGAGGFQARNPIPLKIRRVLGMRAKRPPIGVAWKFGEGGASSGVALVICPRFKITRSVPK</sequence>
<dbReference type="Proteomes" id="UP000499080">
    <property type="component" value="Unassembled WGS sequence"/>
</dbReference>
<gene>
    <name evidence="1" type="ORF">AVEN_224761_1</name>
</gene>
<organism evidence="1 2">
    <name type="scientific">Araneus ventricosus</name>
    <name type="common">Orbweaver spider</name>
    <name type="synonym">Epeira ventricosa</name>
    <dbReference type="NCBI Taxonomy" id="182803"/>
    <lineage>
        <taxon>Eukaryota</taxon>
        <taxon>Metazoa</taxon>
        <taxon>Ecdysozoa</taxon>
        <taxon>Arthropoda</taxon>
        <taxon>Chelicerata</taxon>
        <taxon>Arachnida</taxon>
        <taxon>Araneae</taxon>
        <taxon>Araneomorphae</taxon>
        <taxon>Entelegynae</taxon>
        <taxon>Araneoidea</taxon>
        <taxon>Araneidae</taxon>
        <taxon>Araneus</taxon>
    </lineage>
</organism>
<dbReference type="EMBL" id="BGPR01001560">
    <property type="protein sequence ID" value="GBM56715.1"/>
    <property type="molecule type" value="Genomic_DNA"/>
</dbReference>
<proteinExistence type="predicted"/>
<keyword evidence="2" id="KW-1185">Reference proteome</keyword>
<evidence type="ECO:0000313" key="1">
    <source>
        <dbReference type="EMBL" id="GBM56715.1"/>
    </source>
</evidence>
<dbReference type="AlphaFoldDB" id="A0A4Y2GV74"/>
<protein>
    <submittedName>
        <fullName evidence="1">Uncharacterized protein</fullName>
    </submittedName>
</protein>
<comment type="caution">
    <text evidence="1">The sequence shown here is derived from an EMBL/GenBank/DDBJ whole genome shotgun (WGS) entry which is preliminary data.</text>
</comment>
<evidence type="ECO:0000313" key="2">
    <source>
        <dbReference type="Proteomes" id="UP000499080"/>
    </source>
</evidence>